<dbReference type="PROSITE" id="PS00211">
    <property type="entry name" value="ABC_TRANSPORTER_1"/>
    <property type="match status" value="1"/>
</dbReference>
<name>M1MJX2_9CLOT</name>
<dbReference type="GO" id="GO:0005524">
    <property type="term" value="F:ATP binding"/>
    <property type="evidence" value="ECO:0007669"/>
    <property type="project" value="UniProtKB-KW"/>
</dbReference>
<sequence>MLEFNNVTFKYPEDDYTMIKDLSFSIEKGEFISIIGASGCGKSTIFRLINGLEKIQGGKIFVNGNSIENMKNYSAYMPQKDLLFPWRTIGENLSLPMELQKINKNEREKRILDMLKEVGLLGYKDKYPKDLSGGMKQRVAFARTILTGSELLLLDEPFSALDSLTKISMQEWLLEEWRYFNKTILFITHDVEEAVFLSKAIFVIHDSPITHLEKIEVPLEYPRNRSFLQKTQIMQLKEDLIERLRQKVKL</sequence>
<dbReference type="Proteomes" id="UP000011728">
    <property type="component" value="Chromosome"/>
</dbReference>
<dbReference type="CDD" id="cd03293">
    <property type="entry name" value="ABC_NrtD_SsuB_transporters"/>
    <property type="match status" value="1"/>
</dbReference>
<dbReference type="Gene3D" id="3.40.50.300">
    <property type="entry name" value="P-loop containing nucleotide triphosphate hydrolases"/>
    <property type="match status" value="1"/>
</dbReference>
<evidence type="ECO:0000256" key="1">
    <source>
        <dbReference type="ARBA" id="ARBA00022448"/>
    </source>
</evidence>
<dbReference type="EMBL" id="CP004121">
    <property type="protein sequence ID" value="AGF56608.1"/>
    <property type="molecule type" value="Genomic_DNA"/>
</dbReference>
<dbReference type="InterPro" id="IPR003593">
    <property type="entry name" value="AAA+_ATPase"/>
</dbReference>
<keyword evidence="3" id="KW-0067">ATP-binding</keyword>
<keyword evidence="2" id="KW-0547">Nucleotide-binding</keyword>
<dbReference type="RefSeq" id="WP_015392927.1">
    <property type="nucleotide sequence ID" value="NC_020291.1"/>
</dbReference>
<dbReference type="InterPro" id="IPR050166">
    <property type="entry name" value="ABC_transporter_ATP-bind"/>
</dbReference>
<dbReference type="PANTHER" id="PTHR42788">
    <property type="entry name" value="TAURINE IMPORT ATP-BINDING PROTEIN-RELATED"/>
    <property type="match status" value="1"/>
</dbReference>
<dbReference type="GO" id="GO:0016887">
    <property type="term" value="F:ATP hydrolysis activity"/>
    <property type="evidence" value="ECO:0007669"/>
    <property type="project" value="InterPro"/>
</dbReference>
<organism evidence="5 6">
    <name type="scientific">Clostridium saccharoperbutylacetonicum N1-4(HMT)</name>
    <dbReference type="NCBI Taxonomy" id="931276"/>
    <lineage>
        <taxon>Bacteria</taxon>
        <taxon>Bacillati</taxon>
        <taxon>Bacillota</taxon>
        <taxon>Clostridia</taxon>
        <taxon>Eubacteriales</taxon>
        <taxon>Clostridiaceae</taxon>
        <taxon>Clostridium</taxon>
    </lineage>
</organism>
<evidence type="ECO:0000259" key="4">
    <source>
        <dbReference type="PROSITE" id="PS50893"/>
    </source>
</evidence>
<dbReference type="OrthoDB" id="9801958at2"/>
<keyword evidence="1" id="KW-0813">Transport</keyword>
<dbReference type="PANTHER" id="PTHR42788:SF2">
    <property type="entry name" value="ABC TRANSPORTER ATP-BINDING PROTEIN"/>
    <property type="match status" value="1"/>
</dbReference>
<dbReference type="SMART" id="SM00382">
    <property type="entry name" value="AAA"/>
    <property type="match status" value="1"/>
</dbReference>
<feature type="domain" description="ABC transporter" evidence="4">
    <location>
        <begin position="2"/>
        <end position="231"/>
    </location>
</feature>
<dbReference type="KEGG" id="csr:Cspa_c28450"/>
<evidence type="ECO:0000256" key="2">
    <source>
        <dbReference type="ARBA" id="ARBA00022741"/>
    </source>
</evidence>
<gene>
    <name evidence="5" type="ORF">Cspa_c28450</name>
</gene>
<evidence type="ECO:0000313" key="6">
    <source>
        <dbReference type="Proteomes" id="UP000011728"/>
    </source>
</evidence>
<dbReference type="Pfam" id="PF00005">
    <property type="entry name" value="ABC_tran"/>
    <property type="match status" value="1"/>
</dbReference>
<dbReference type="InterPro" id="IPR027417">
    <property type="entry name" value="P-loop_NTPase"/>
</dbReference>
<accession>M1MJX2</accession>
<dbReference type="InterPro" id="IPR003439">
    <property type="entry name" value="ABC_transporter-like_ATP-bd"/>
</dbReference>
<dbReference type="PATRIC" id="fig|931276.5.peg.2861"/>
<dbReference type="eggNOG" id="COG1116">
    <property type="taxonomic scope" value="Bacteria"/>
</dbReference>
<dbReference type="InterPro" id="IPR017871">
    <property type="entry name" value="ABC_transporter-like_CS"/>
</dbReference>
<dbReference type="STRING" id="36745.CLSAP_25980"/>
<dbReference type="AlphaFoldDB" id="M1MJX2"/>
<evidence type="ECO:0000256" key="3">
    <source>
        <dbReference type="ARBA" id="ARBA00022840"/>
    </source>
</evidence>
<proteinExistence type="predicted"/>
<dbReference type="HOGENOM" id="CLU_000604_1_22_9"/>
<dbReference type="PROSITE" id="PS50893">
    <property type="entry name" value="ABC_TRANSPORTER_2"/>
    <property type="match status" value="1"/>
</dbReference>
<reference evidence="5 6" key="1">
    <citation type="submission" date="2013-02" db="EMBL/GenBank/DDBJ databases">
        <title>Genome sequence of Clostridium saccharoperbutylacetonicum N1-4(HMT).</title>
        <authorList>
            <person name="Poehlein A."/>
            <person name="Daniel R."/>
        </authorList>
    </citation>
    <scope>NUCLEOTIDE SEQUENCE [LARGE SCALE GENOMIC DNA]</scope>
    <source>
        <strain evidence="6">N1-4(HMT)</strain>
    </source>
</reference>
<protein>
    <submittedName>
        <fullName evidence="5">ABC-type nitrate/sulfonate/bicarbonate transport system, ATPase component</fullName>
    </submittedName>
</protein>
<dbReference type="SUPFAM" id="SSF52540">
    <property type="entry name" value="P-loop containing nucleoside triphosphate hydrolases"/>
    <property type="match status" value="1"/>
</dbReference>
<evidence type="ECO:0000313" key="5">
    <source>
        <dbReference type="EMBL" id="AGF56608.1"/>
    </source>
</evidence>
<keyword evidence="6" id="KW-1185">Reference proteome</keyword>